<keyword evidence="3" id="KW-1185">Reference proteome</keyword>
<dbReference type="AlphaFoldDB" id="A0A9D4QJ08"/>
<gene>
    <name evidence="2" type="ORF">DPMN_105729</name>
</gene>
<comment type="caution">
    <text evidence="2">The sequence shown here is derived from an EMBL/GenBank/DDBJ whole genome shotgun (WGS) entry which is preliminary data.</text>
</comment>
<evidence type="ECO:0000313" key="3">
    <source>
        <dbReference type="Proteomes" id="UP000828390"/>
    </source>
</evidence>
<accession>A0A9D4QJ08</accession>
<evidence type="ECO:0000256" key="1">
    <source>
        <dbReference type="SAM" id="MobiDB-lite"/>
    </source>
</evidence>
<reference evidence="2" key="2">
    <citation type="submission" date="2020-11" db="EMBL/GenBank/DDBJ databases">
        <authorList>
            <person name="McCartney M.A."/>
            <person name="Auch B."/>
            <person name="Kono T."/>
            <person name="Mallez S."/>
            <person name="Becker A."/>
            <person name="Gohl D.M."/>
            <person name="Silverstein K.A.T."/>
            <person name="Koren S."/>
            <person name="Bechman K.B."/>
            <person name="Herman A."/>
            <person name="Abrahante J.E."/>
            <person name="Garbe J."/>
        </authorList>
    </citation>
    <scope>NUCLEOTIDE SEQUENCE</scope>
    <source>
        <strain evidence="2">Duluth1</strain>
        <tissue evidence="2">Whole animal</tissue>
    </source>
</reference>
<evidence type="ECO:0000313" key="2">
    <source>
        <dbReference type="EMBL" id="KAH3832442.1"/>
    </source>
</evidence>
<protein>
    <submittedName>
        <fullName evidence="2">Uncharacterized protein</fullName>
    </submittedName>
</protein>
<organism evidence="2 3">
    <name type="scientific">Dreissena polymorpha</name>
    <name type="common">Zebra mussel</name>
    <name type="synonym">Mytilus polymorpha</name>
    <dbReference type="NCBI Taxonomy" id="45954"/>
    <lineage>
        <taxon>Eukaryota</taxon>
        <taxon>Metazoa</taxon>
        <taxon>Spiralia</taxon>
        <taxon>Lophotrochozoa</taxon>
        <taxon>Mollusca</taxon>
        <taxon>Bivalvia</taxon>
        <taxon>Autobranchia</taxon>
        <taxon>Heteroconchia</taxon>
        <taxon>Euheterodonta</taxon>
        <taxon>Imparidentia</taxon>
        <taxon>Neoheterodontei</taxon>
        <taxon>Myida</taxon>
        <taxon>Dreissenoidea</taxon>
        <taxon>Dreissenidae</taxon>
        <taxon>Dreissena</taxon>
    </lineage>
</organism>
<reference evidence="2" key="1">
    <citation type="journal article" date="2019" name="bioRxiv">
        <title>The Genome of the Zebra Mussel, Dreissena polymorpha: A Resource for Invasive Species Research.</title>
        <authorList>
            <person name="McCartney M.A."/>
            <person name="Auch B."/>
            <person name="Kono T."/>
            <person name="Mallez S."/>
            <person name="Zhang Y."/>
            <person name="Obille A."/>
            <person name="Becker A."/>
            <person name="Abrahante J.E."/>
            <person name="Garbe J."/>
            <person name="Badalamenti J.P."/>
            <person name="Herman A."/>
            <person name="Mangelson H."/>
            <person name="Liachko I."/>
            <person name="Sullivan S."/>
            <person name="Sone E.D."/>
            <person name="Koren S."/>
            <person name="Silverstein K.A.T."/>
            <person name="Beckman K.B."/>
            <person name="Gohl D.M."/>
        </authorList>
    </citation>
    <scope>NUCLEOTIDE SEQUENCE</scope>
    <source>
        <strain evidence="2">Duluth1</strain>
        <tissue evidence="2">Whole animal</tissue>
    </source>
</reference>
<feature type="compositionally biased region" description="Polar residues" evidence="1">
    <location>
        <begin position="54"/>
        <end position="69"/>
    </location>
</feature>
<sequence length="69" mass="7521">MEAMRRSLVEHDPSLTVYGYSAHWLNLLGHNSFNGDEPGDGSQQVLNESPCAWGSTQQLNGNRKASASC</sequence>
<name>A0A9D4QJ08_DREPO</name>
<feature type="region of interest" description="Disordered" evidence="1">
    <location>
        <begin position="35"/>
        <end position="69"/>
    </location>
</feature>
<dbReference type="Proteomes" id="UP000828390">
    <property type="component" value="Unassembled WGS sequence"/>
</dbReference>
<dbReference type="EMBL" id="JAIWYP010000004">
    <property type="protein sequence ID" value="KAH3832442.1"/>
    <property type="molecule type" value="Genomic_DNA"/>
</dbReference>
<proteinExistence type="predicted"/>